<dbReference type="EMBL" id="CP073100">
    <property type="protein sequence ID" value="QUE50188.1"/>
    <property type="molecule type" value="Genomic_DNA"/>
</dbReference>
<keyword evidence="2" id="KW-1185">Reference proteome</keyword>
<accession>A0A975IYS7</accession>
<sequence length="133" mass="13884">MFLLLASPLLHAEPEPTKTELAKKAPTILKSAQQFAIGGVGIAGTTSPAESALRALLNRPDAVAECKKLVSDATPAGKLYGLLGLKLKDAKAFEEAFPAFKDSKTAVSTASGCIPYETTIGKIASDIRDGKLK</sequence>
<protein>
    <submittedName>
        <fullName evidence="1">Uncharacterized protein</fullName>
    </submittedName>
</protein>
<organism evidence="1 2">
    <name type="scientific">Luteolibacter ambystomatis</name>
    <dbReference type="NCBI Taxonomy" id="2824561"/>
    <lineage>
        <taxon>Bacteria</taxon>
        <taxon>Pseudomonadati</taxon>
        <taxon>Verrucomicrobiota</taxon>
        <taxon>Verrucomicrobiia</taxon>
        <taxon>Verrucomicrobiales</taxon>
        <taxon>Verrucomicrobiaceae</taxon>
        <taxon>Luteolibacter</taxon>
    </lineage>
</organism>
<dbReference type="AlphaFoldDB" id="A0A975IYS7"/>
<proteinExistence type="predicted"/>
<name>A0A975IYS7_9BACT</name>
<dbReference type="Proteomes" id="UP000676169">
    <property type="component" value="Chromosome"/>
</dbReference>
<dbReference type="RefSeq" id="WP_211630290.1">
    <property type="nucleotide sequence ID" value="NZ_CP073100.1"/>
</dbReference>
<reference evidence="1" key="1">
    <citation type="submission" date="2021-04" db="EMBL/GenBank/DDBJ databases">
        <title>Luteolibacter sp. 32A isolated from the skin of an Anderson's salamander (Ambystoma andersonii).</title>
        <authorList>
            <person name="Spergser J."/>
            <person name="Busse H.-J."/>
        </authorList>
    </citation>
    <scope>NUCLEOTIDE SEQUENCE</scope>
    <source>
        <strain evidence="1">32A</strain>
    </source>
</reference>
<dbReference type="KEGG" id="lamb:KBB96_15090"/>
<evidence type="ECO:0000313" key="1">
    <source>
        <dbReference type="EMBL" id="QUE50188.1"/>
    </source>
</evidence>
<evidence type="ECO:0000313" key="2">
    <source>
        <dbReference type="Proteomes" id="UP000676169"/>
    </source>
</evidence>
<gene>
    <name evidence="1" type="ORF">KBB96_15090</name>
</gene>